<name>A0A916ZDG2_9BACL</name>
<keyword evidence="6" id="KW-1185">Reference proteome</keyword>
<dbReference type="InterPro" id="IPR036866">
    <property type="entry name" value="RibonucZ/Hydroxyglut_hydro"/>
</dbReference>
<comment type="catalytic activity">
    <reaction evidence="3">
        <text>3',5'-cyclic UMP + H2O = UMP + H(+)</text>
        <dbReference type="Rhea" id="RHEA:70575"/>
        <dbReference type="ChEBI" id="CHEBI:15377"/>
        <dbReference type="ChEBI" id="CHEBI:15378"/>
        <dbReference type="ChEBI" id="CHEBI:57865"/>
        <dbReference type="ChEBI" id="CHEBI:184387"/>
    </reaction>
    <physiologicalReaction direction="left-to-right" evidence="3">
        <dbReference type="Rhea" id="RHEA:70576"/>
    </physiologicalReaction>
</comment>
<feature type="domain" description="Metallo-beta-lactamase" evidence="4">
    <location>
        <begin position="120"/>
        <end position="315"/>
    </location>
</feature>
<protein>
    <submittedName>
        <fullName evidence="5">Membrane protein</fullName>
    </submittedName>
</protein>
<dbReference type="GO" id="GO:0005737">
    <property type="term" value="C:cytoplasm"/>
    <property type="evidence" value="ECO:0007669"/>
    <property type="project" value="TreeGrafter"/>
</dbReference>
<evidence type="ECO:0000259" key="4">
    <source>
        <dbReference type="Pfam" id="PF12706"/>
    </source>
</evidence>
<dbReference type="PANTHER" id="PTHR15032:SF4">
    <property type="entry name" value="N-ACYL-PHOSPHATIDYLETHANOLAMINE-HYDROLYZING PHOSPHOLIPASE D"/>
    <property type="match status" value="1"/>
</dbReference>
<accession>A0A916ZDG2</accession>
<comment type="function">
    <text evidence="2">Counteracts the endogenous Pycsar antiviral defense system. Phosphodiesterase that enables metal-dependent hydrolysis of host cyclic nucleotide Pycsar defense signals such as cCMP and cUMP.</text>
</comment>
<evidence type="ECO:0000256" key="1">
    <source>
        <dbReference type="ARBA" id="ARBA00034221"/>
    </source>
</evidence>
<gene>
    <name evidence="5" type="ORF">GCM10010911_56250</name>
</gene>
<reference evidence="5" key="1">
    <citation type="journal article" date="2014" name="Int. J. Syst. Evol. Microbiol.">
        <title>Complete genome sequence of Corynebacterium casei LMG S-19264T (=DSM 44701T), isolated from a smear-ripened cheese.</title>
        <authorList>
            <consortium name="US DOE Joint Genome Institute (JGI-PGF)"/>
            <person name="Walter F."/>
            <person name="Albersmeier A."/>
            <person name="Kalinowski J."/>
            <person name="Ruckert C."/>
        </authorList>
    </citation>
    <scope>NUCLEOTIDE SEQUENCE</scope>
    <source>
        <strain evidence="5">CGMCC 1.15178</strain>
    </source>
</reference>
<proteinExistence type="predicted"/>
<comment type="caution">
    <text evidence="5">The sequence shown here is derived from an EMBL/GenBank/DDBJ whole genome shotgun (WGS) entry which is preliminary data.</text>
</comment>
<dbReference type="InterPro" id="IPR024884">
    <property type="entry name" value="NAPE-PLD"/>
</dbReference>
<dbReference type="Proteomes" id="UP000612456">
    <property type="component" value="Unassembled WGS sequence"/>
</dbReference>
<organism evidence="5 6">
    <name type="scientific">Paenibacillus nasutitermitis</name>
    <dbReference type="NCBI Taxonomy" id="1652958"/>
    <lineage>
        <taxon>Bacteria</taxon>
        <taxon>Bacillati</taxon>
        <taxon>Bacillota</taxon>
        <taxon>Bacilli</taxon>
        <taxon>Bacillales</taxon>
        <taxon>Paenibacillaceae</taxon>
        <taxon>Paenibacillus</taxon>
    </lineage>
</organism>
<sequence>MIILTILLIVAGLGLAAYLFVRLYPAFGGKASPAAKASYRQLDHYANGKFINATPAPMSMNMKTLLGLLRDYARTNTNRRPARPIQVVKTAVPYAGNSGQAVVRWFGHSALMLELDGKILLIDPMFGAAPSPVPIFGGKRYSKTAPLALEQLPPIDVVLISHDHYDHLDYGSIMKIKDRVKQFIVPLGVAAHLERWGVPSEKIQEHDWWSEFHYEGLDLACTPARHFSGRGLGDRESTLWCSWVIKGREVSIFFSGDSGYADHFQEIGRKYGPFDVTFMECGQYDSRWAGIHMVPEETVQAHQDVGGNLLIPIHWGAFTLSLHEWTDPIERASKAAADKKVPLAAPQIGQALVIGAAEYPTSPWWKSV</sequence>
<dbReference type="PIRSF" id="PIRSF038896">
    <property type="entry name" value="NAPE-PLD"/>
    <property type="match status" value="1"/>
</dbReference>
<evidence type="ECO:0000313" key="5">
    <source>
        <dbReference type="EMBL" id="GGD90331.1"/>
    </source>
</evidence>
<dbReference type="Gene3D" id="3.60.15.10">
    <property type="entry name" value="Ribonuclease Z/Hydroxyacylglutathione hydrolase-like"/>
    <property type="match status" value="1"/>
</dbReference>
<dbReference type="PANTHER" id="PTHR15032">
    <property type="entry name" value="N-ACYL-PHOSPHATIDYLETHANOLAMINE-HYDROLYZING PHOSPHOLIPASE D"/>
    <property type="match status" value="1"/>
</dbReference>
<dbReference type="SUPFAM" id="SSF56281">
    <property type="entry name" value="Metallo-hydrolase/oxidoreductase"/>
    <property type="match status" value="1"/>
</dbReference>
<dbReference type="Pfam" id="PF12706">
    <property type="entry name" value="Lactamase_B_2"/>
    <property type="match status" value="1"/>
</dbReference>
<comment type="catalytic activity">
    <reaction evidence="1">
        <text>3',5'-cyclic CMP + H2O = CMP + H(+)</text>
        <dbReference type="Rhea" id="RHEA:72675"/>
        <dbReference type="ChEBI" id="CHEBI:15377"/>
        <dbReference type="ChEBI" id="CHEBI:15378"/>
        <dbReference type="ChEBI" id="CHEBI:58003"/>
        <dbReference type="ChEBI" id="CHEBI:60377"/>
    </reaction>
    <physiologicalReaction direction="left-to-right" evidence="1">
        <dbReference type="Rhea" id="RHEA:72676"/>
    </physiologicalReaction>
</comment>
<evidence type="ECO:0000256" key="3">
    <source>
        <dbReference type="ARBA" id="ARBA00048505"/>
    </source>
</evidence>
<evidence type="ECO:0000256" key="2">
    <source>
        <dbReference type="ARBA" id="ARBA00034301"/>
    </source>
</evidence>
<reference evidence="5" key="2">
    <citation type="submission" date="2020-09" db="EMBL/GenBank/DDBJ databases">
        <authorList>
            <person name="Sun Q."/>
            <person name="Zhou Y."/>
        </authorList>
    </citation>
    <scope>NUCLEOTIDE SEQUENCE</scope>
    <source>
        <strain evidence="5">CGMCC 1.15178</strain>
    </source>
</reference>
<evidence type="ECO:0000313" key="6">
    <source>
        <dbReference type="Proteomes" id="UP000612456"/>
    </source>
</evidence>
<dbReference type="InterPro" id="IPR001279">
    <property type="entry name" value="Metallo-B-lactamas"/>
</dbReference>
<dbReference type="GO" id="GO:0070290">
    <property type="term" value="F:N-acylphosphatidylethanolamine-specific phospholipase D activity"/>
    <property type="evidence" value="ECO:0007669"/>
    <property type="project" value="InterPro"/>
</dbReference>
<dbReference type="AlphaFoldDB" id="A0A916ZDG2"/>
<dbReference type="EMBL" id="BMHP01000005">
    <property type="protein sequence ID" value="GGD90331.1"/>
    <property type="molecule type" value="Genomic_DNA"/>
</dbReference>
<dbReference type="GO" id="GO:0008270">
    <property type="term" value="F:zinc ion binding"/>
    <property type="evidence" value="ECO:0007669"/>
    <property type="project" value="InterPro"/>
</dbReference>